<evidence type="ECO:0000313" key="3">
    <source>
        <dbReference type="EMBL" id="KAG2270948.1"/>
    </source>
</evidence>
<organism evidence="3 4">
    <name type="scientific">Brassica carinata</name>
    <name type="common">Ethiopian mustard</name>
    <name type="synonym">Abyssinian cabbage</name>
    <dbReference type="NCBI Taxonomy" id="52824"/>
    <lineage>
        <taxon>Eukaryota</taxon>
        <taxon>Viridiplantae</taxon>
        <taxon>Streptophyta</taxon>
        <taxon>Embryophyta</taxon>
        <taxon>Tracheophyta</taxon>
        <taxon>Spermatophyta</taxon>
        <taxon>Magnoliopsida</taxon>
        <taxon>eudicotyledons</taxon>
        <taxon>Gunneridae</taxon>
        <taxon>Pentapetalae</taxon>
        <taxon>rosids</taxon>
        <taxon>malvids</taxon>
        <taxon>Brassicales</taxon>
        <taxon>Brassicaceae</taxon>
        <taxon>Brassiceae</taxon>
        <taxon>Brassica</taxon>
    </lineage>
</organism>
<feature type="domain" description="Replication protein A 70 kDa DNA-binding subunit B/D first OB fold" evidence="2">
    <location>
        <begin position="20"/>
        <end position="111"/>
    </location>
</feature>
<dbReference type="OrthoDB" id="1103770at2759"/>
<reference evidence="3 4" key="1">
    <citation type="submission" date="2020-02" db="EMBL/GenBank/DDBJ databases">
        <authorList>
            <person name="Ma Q."/>
            <person name="Huang Y."/>
            <person name="Song X."/>
            <person name="Pei D."/>
        </authorList>
    </citation>
    <scope>NUCLEOTIDE SEQUENCE [LARGE SCALE GENOMIC DNA]</scope>
    <source>
        <strain evidence="3">Sxm20200214</strain>
        <tissue evidence="3">Leaf</tissue>
    </source>
</reference>
<dbReference type="AlphaFoldDB" id="A0A8X7QNK5"/>
<feature type="region of interest" description="Disordered" evidence="1">
    <location>
        <begin position="399"/>
        <end position="438"/>
    </location>
</feature>
<dbReference type="InterPro" id="IPR003871">
    <property type="entry name" value="RFA1B/D_OB_1st"/>
</dbReference>
<dbReference type="CDD" id="cd04480">
    <property type="entry name" value="RPA1_DBD_A_like"/>
    <property type="match status" value="1"/>
</dbReference>
<dbReference type="EMBL" id="JAAMPC010000013">
    <property type="protein sequence ID" value="KAG2270948.1"/>
    <property type="molecule type" value="Genomic_DNA"/>
</dbReference>
<evidence type="ECO:0000313" key="4">
    <source>
        <dbReference type="Proteomes" id="UP000886595"/>
    </source>
</evidence>
<feature type="compositionally biased region" description="Acidic residues" evidence="1">
    <location>
        <begin position="399"/>
        <end position="411"/>
    </location>
</feature>
<dbReference type="Gene3D" id="2.40.50.140">
    <property type="entry name" value="Nucleic acid-binding proteins"/>
    <property type="match status" value="3"/>
</dbReference>
<gene>
    <name evidence="3" type="ORF">Bca52824_065503</name>
</gene>
<comment type="caution">
    <text evidence="3">The sequence shown here is derived from an EMBL/GenBank/DDBJ whole genome shotgun (WGS) entry which is preliminary data.</text>
</comment>
<keyword evidence="4" id="KW-1185">Reference proteome</keyword>
<dbReference type="Proteomes" id="UP000886595">
    <property type="component" value="Unassembled WGS sequence"/>
</dbReference>
<dbReference type="PANTHER" id="PTHR47165">
    <property type="entry name" value="OS03G0429900 PROTEIN"/>
    <property type="match status" value="1"/>
</dbReference>
<accession>A0A8X7QNK5</accession>
<dbReference type="SUPFAM" id="SSF50249">
    <property type="entry name" value="Nucleic acid-binding proteins"/>
    <property type="match status" value="3"/>
</dbReference>
<evidence type="ECO:0000256" key="1">
    <source>
        <dbReference type="SAM" id="MobiDB-lite"/>
    </source>
</evidence>
<dbReference type="Pfam" id="PF02721">
    <property type="entry name" value="DUF223"/>
    <property type="match status" value="1"/>
</dbReference>
<evidence type="ECO:0000259" key="2">
    <source>
        <dbReference type="Pfam" id="PF02721"/>
    </source>
</evidence>
<proteinExistence type="predicted"/>
<name>A0A8X7QNK5_BRACI</name>
<dbReference type="PANTHER" id="PTHR47165:SF4">
    <property type="entry name" value="OS03G0429900 PROTEIN"/>
    <property type="match status" value="1"/>
</dbReference>
<protein>
    <recommendedName>
        <fullName evidence="2">Replication protein A 70 kDa DNA-binding subunit B/D first OB fold domain-containing protein</fullName>
    </recommendedName>
</protein>
<sequence>MVASATSLVFDDLKKGFNKNEVLARVVHFWEARNINKGGLLMGFELFLIDQKGTTIHAFIPANRIACYEEDLKAGVIYKIKKFLVIDNKTSYKVTSHKFLIQFTQQTVLAPTDHAGHDIERQNFRIRSYAEFNEAVNKNEDLYDALGKPVLINDENFNNGVTNKRIDIHMQLKDGPIVRVTLWGNVAANFQKKLMESVDKPMVLLATTMNPKTFRDVFCLSSTSSTRIFFDNDIEPTTNYLTWLRENGKDSEVTTSEVTKPETVTLSELHQFLQNDTPPTDTFCCFATIVDILPQYGWYFIACTRYRVELTVCDKENVATFVIFDKDTAKLAGRKATEILEDAQDGENGVIDIHNSIPGCLEEIVGRTYKFELKFTPFNFTTPTRQTFTVTQILEEENNEVDNETDPLDDVEGCKEDHDEDDSEALDIQHKDKRLRHE</sequence>
<dbReference type="InterPro" id="IPR012340">
    <property type="entry name" value="NA-bd_OB-fold"/>
</dbReference>